<dbReference type="PROSITE" id="PS50005">
    <property type="entry name" value="TPR"/>
    <property type="match status" value="2"/>
</dbReference>
<dbReference type="InterPro" id="IPR027417">
    <property type="entry name" value="P-loop_NTPase"/>
</dbReference>
<proteinExistence type="predicted"/>
<name>A0A3B0RZS4_9ZZZZ</name>
<dbReference type="AlphaFoldDB" id="A0A3B0RZS4"/>
<sequence length="521" mass="58094">MNSMINQINSLIQHRQLGEAAALCDQFIAAYPDNATGWFRLGQIRQMNCDFDGMLDCAHQVIAKMSGSPAGYLQEIDALIHGGRADEAVFKIAAQEKRSKDDVQTLNQLADFYTHAGQFEAAGRCYQRTRDLWPTEPKVLYNCAASAIALGKLDEAEDLFNQVLDTDPHDYDAYYNRATLRRQTADNNHIEELLSCIKDGIRNPAGEVQVYYALAKEYEDIGEHKKSFASLTKGADRRNSMLRYDVAEDVAAMAAIKDSMSGEFFGDGVTVDDEPGPIFIMGLPRSGTTLVDRIVSSHSAVDSLGEINDFALSLMGKIGPSTGKLDLIAKSTHMDFDQLGAKYLSSIRARNGNAAYLIDKTPANFLYIGLIAKALPNARILHMRRNPMDSCYAMYKTLFRMGYPFSYSLDNLACYYEAYEGLMRHWQAMLPGRVHDIDYESLVQNPEQVSRNIVAHCGLEWQADCLDFHLNKSPTATASAAQVRRPINQESVEKWRAYTDELQPLKEALEAAGIKIRKASA</sequence>
<dbReference type="SMART" id="SM00028">
    <property type="entry name" value="TPR"/>
    <property type="match status" value="4"/>
</dbReference>
<dbReference type="SUPFAM" id="SSF52540">
    <property type="entry name" value="P-loop containing nucleoside triphosphate hydrolases"/>
    <property type="match status" value="1"/>
</dbReference>
<reference evidence="2" key="1">
    <citation type="submission" date="2018-06" db="EMBL/GenBank/DDBJ databases">
        <authorList>
            <person name="Zhirakovskaya E."/>
        </authorList>
    </citation>
    <scope>NUCLEOTIDE SEQUENCE</scope>
</reference>
<dbReference type="PANTHER" id="PTHR12788">
    <property type="entry name" value="PROTEIN-TYROSINE SULFOTRANSFERASE 2"/>
    <property type="match status" value="1"/>
</dbReference>
<dbReference type="GO" id="GO:0005794">
    <property type="term" value="C:Golgi apparatus"/>
    <property type="evidence" value="ECO:0007669"/>
    <property type="project" value="TreeGrafter"/>
</dbReference>
<evidence type="ECO:0000313" key="2">
    <source>
        <dbReference type="EMBL" id="VAV99434.1"/>
    </source>
</evidence>
<dbReference type="InterPro" id="IPR019734">
    <property type="entry name" value="TPR_rpt"/>
</dbReference>
<dbReference type="GO" id="GO:0008476">
    <property type="term" value="F:protein-tyrosine sulfotransferase activity"/>
    <property type="evidence" value="ECO:0007669"/>
    <property type="project" value="InterPro"/>
</dbReference>
<gene>
    <name evidence="2" type="ORF">MNBD_ALPHA02-1992</name>
</gene>
<dbReference type="Gene3D" id="3.40.50.300">
    <property type="entry name" value="P-loop containing nucleotide triphosphate hydrolases"/>
    <property type="match status" value="1"/>
</dbReference>
<dbReference type="Gene3D" id="1.25.40.10">
    <property type="entry name" value="Tetratricopeptide repeat domain"/>
    <property type="match status" value="1"/>
</dbReference>
<dbReference type="Pfam" id="PF13424">
    <property type="entry name" value="TPR_12"/>
    <property type="match status" value="1"/>
</dbReference>
<dbReference type="SUPFAM" id="SSF48452">
    <property type="entry name" value="TPR-like"/>
    <property type="match status" value="1"/>
</dbReference>
<accession>A0A3B0RZS4</accession>
<dbReference type="InterPro" id="IPR011990">
    <property type="entry name" value="TPR-like_helical_dom_sf"/>
</dbReference>
<dbReference type="Pfam" id="PF13432">
    <property type="entry name" value="TPR_16"/>
    <property type="match status" value="1"/>
</dbReference>
<keyword evidence="1" id="KW-0808">Transferase</keyword>
<protein>
    <submittedName>
        <fullName evidence="2">Uncharacterized protein</fullName>
    </submittedName>
</protein>
<dbReference type="PANTHER" id="PTHR12788:SF10">
    <property type="entry name" value="PROTEIN-TYROSINE SULFOTRANSFERASE"/>
    <property type="match status" value="1"/>
</dbReference>
<organism evidence="2">
    <name type="scientific">hydrothermal vent metagenome</name>
    <dbReference type="NCBI Taxonomy" id="652676"/>
    <lineage>
        <taxon>unclassified sequences</taxon>
        <taxon>metagenomes</taxon>
        <taxon>ecological metagenomes</taxon>
    </lineage>
</organism>
<dbReference type="Pfam" id="PF13469">
    <property type="entry name" value="Sulfotransfer_3"/>
    <property type="match status" value="1"/>
</dbReference>
<dbReference type="EMBL" id="UOED01000133">
    <property type="protein sequence ID" value="VAV99434.1"/>
    <property type="molecule type" value="Genomic_DNA"/>
</dbReference>
<evidence type="ECO:0000256" key="1">
    <source>
        <dbReference type="ARBA" id="ARBA00022679"/>
    </source>
</evidence>
<dbReference type="InterPro" id="IPR026634">
    <property type="entry name" value="TPST-like"/>
</dbReference>